<keyword evidence="3" id="KW-1185">Reference proteome</keyword>
<feature type="compositionally biased region" description="Low complexity" evidence="1">
    <location>
        <begin position="88"/>
        <end position="104"/>
    </location>
</feature>
<dbReference type="Proteomes" id="UP001501475">
    <property type="component" value="Unassembled WGS sequence"/>
</dbReference>
<proteinExistence type="predicted"/>
<comment type="caution">
    <text evidence="2">The sequence shown here is derived from an EMBL/GenBank/DDBJ whole genome shotgun (WGS) entry which is preliminary data.</text>
</comment>
<reference evidence="3" key="1">
    <citation type="journal article" date="2019" name="Int. J. Syst. Evol. Microbiol.">
        <title>The Global Catalogue of Microorganisms (GCM) 10K type strain sequencing project: providing services to taxonomists for standard genome sequencing and annotation.</title>
        <authorList>
            <consortium name="The Broad Institute Genomics Platform"/>
            <consortium name="The Broad Institute Genome Sequencing Center for Infectious Disease"/>
            <person name="Wu L."/>
            <person name="Ma J."/>
        </authorList>
    </citation>
    <scope>NUCLEOTIDE SEQUENCE [LARGE SCALE GENOMIC DNA]</scope>
    <source>
        <strain evidence="3">JCM 15591</strain>
    </source>
</reference>
<protein>
    <submittedName>
        <fullName evidence="2">Uncharacterized protein</fullName>
    </submittedName>
</protein>
<sequence length="172" mass="17629">MRQVHDLEIQGSPEVVRREQVQPPVLDQRRHAHGVEYLLHGRGDGSPGSAASPAGSARGDIAGEFVEVGALVVVELQDAGDRLEDALGGSSSGPTTSGTSPSSAATGLWAATALELLDRGGVYCEDCSVKGVVPDDHADLGTGGVKNWAIDVDAAERLWAVSVAAIGLDPLG</sequence>
<dbReference type="RefSeq" id="WP_344069071.1">
    <property type="nucleotide sequence ID" value="NZ_BAAAPN010000104.1"/>
</dbReference>
<feature type="region of interest" description="Disordered" evidence="1">
    <location>
        <begin position="83"/>
        <end position="104"/>
    </location>
</feature>
<organism evidence="2 3">
    <name type="scientific">Nostocoides vanveenii</name>
    <dbReference type="NCBI Taxonomy" id="330835"/>
    <lineage>
        <taxon>Bacteria</taxon>
        <taxon>Bacillati</taxon>
        <taxon>Actinomycetota</taxon>
        <taxon>Actinomycetes</taxon>
        <taxon>Micrococcales</taxon>
        <taxon>Intrasporangiaceae</taxon>
        <taxon>Nostocoides</taxon>
    </lineage>
</organism>
<dbReference type="EMBL" id="BAAAPN010000104">
    <property type="protein sequence ID" value="GAA1775850.1"/>
    <property type="molecule type" value="Genomic_DNA"/>
</dbReference>
<evidence type="ECO:0000256" key="1">
    <source>
        <dbReference type="SAM" id="MobiDB-lite"/>
    </source>
</evidence>
<name>A0ABP4XHF7_9MICO</name>
<accession>A0ABP4XHF7</accession>
<evidence type="ECO:0000313" key="2">
    <source>
        <dbReference type="EMBL" id="GAA1775850.1"/>
    </source>
</evidence>
<evidence type="ECO:0000313" key="3">
    <source>
        <dbReference type="Proteomes" id="UP001501475"/>
    </source>
</evidence>
<gene>
    <name evidence="2" type="ORF">GCM10009810_36170</name>
</gene>